<accession>A0A8D2CEN6</accession>
<organism evidence="2 3">
    <name type="scientific">Sus scrofa</name>
    <name type="common">Pig</name>
    <dbReference type="NCBI Taxonomy" id="9823"/>
    <lineage>
        <taxon>Eukaryota</taxon>
        <taxon>Metazoa</taxon>
        <taxon>Chordata</taxon>
        <taxon>Craniata</taxon>
        <taxon>Vertebrata</taxon>
        <taxon>Euteleostomi</taxon>
        <taxon>Mammalia</taxon>
        <taxon>Eutheria</taxon>
        <taxon>Laurasiatheria</taxon>
        <taxon>Artiodactyla</taxon>
        <taxon>Suina</taxon>
        <taxon>Suidae</taxon>
        <taxon>Sus</taxon>
    </lineage>
</organism>
<feature type="transmembrane region" description="Helical" evidence="1">
    <location>
        <begin position="12"/>
        <end position="33"/>
    </location>
</feature>
<protein>
    <submittedName>
        <fullName evidence="2">Uncharacterized protein</fullName>
    </submittedName>
</protein>
<keyword evidence="1" id="KW-0812">Transmembrane</keyword>
<dbReference type="AlphaFoldDB" id="A0A8D2CEN6"/>
<keyword evidence="1" id="KW-0472">Membrane</keyword>
<feature type="transmembrane region" description="Helical" evidence="1">
    <location>
        <begin position="178"/>
        <end position="200"/>
    </location>
</feature>
<dbReference type="Proteomes" id="UP000694725">
    <property type="component" value="Unplaced"/>
</dbReference>
<feature type="transmembrane region" description="Helical" evidence="1">
    <location>
        <begin position="140"/>
        <end position="166"/>
    </location>
</feature>
<proteinExistence type="predicted"/>
<evidence type="ECO:0000313" key="2">
    <source>
        <dbReference type="Ensembl" id="ENSSSCP00065039789.1"/>
    </source>
</evidence>
<reference evidence="2" key="1">
    <citation type="submission" date="2025-08" db="UniProtKB">
        <authorList>
            <consortium name="Ensembl"/>
        </authorList>
    </citation>
    <scope>IDENTIFICATION</scope>
</reference>
<evidence type="ECO:0000256" key="1">
    <source>
        <dbReference type="SAM" id="Phobius"/>
    </source>
</evidence>
<name>A0A8D2CEN6_PIG</name>
<keyword evidence="1" id="KW-1133">Transmembrane helix</keyword>
<sequence>MRVSSSIHVAANGIILFFFMAGEYSIVYIYHIFLTQSNVSGHLGCFHVSAIVNSAAKNIWVPVSSLRKVLFGYMPKSGIAGSYGSSMYRFLRYLYTDFHTGCISLHSRQQCRRVPFSPHPLKHLLSVDLLMMAILTGVRWYLMIVLICISLVISDEHFFMCLLAICISSLEKCLFRSFVHFSIGLLAFLLVSCISCLYILEIKPLSVASFETFFSHSVSCLFGFLCCAKACQFD</sequence>
<evidence type="ECO:0000313" key="3">
    <source>
        <dbReference type="Proteomes" id="UP000694725"/>
    </source>
</evidence>
<dbReference type="Ensembl" id="ENSSSCT00065090915.1">
    <property type="protein sequence ID" value="ENSSSCP00065039789.1"/>
    <property type="gene ID" value="ENSSSCG00065066249.1"/>
</dbReference>